<evidence type="ECO:0000313" key="3">
    <source>
        <dbReference type="Proteomes" id="UP001190700"/>
    </source>
</evidence>
<reference evidence="2 3" key="1">
    <citation type="journal article" date="2015" name="Genome Biol. Evol.">
        <title>Comparative Genomics of a Bacterivorous Green Alga Reveals Evolutionary Causalities and Consequences of Phago-Mixotrophic Mode of Nutrition.</title>
        <authorList>
            <person name="Burns J.A."/>
            <person name="Paasch A."/>
            <person name="Narechania A."/>
            <person name="Kim E."/>
        </authorList>
    </citation>
    <scope>NUCLEOTIDE SEQUENCE [LARGE SCALE GENOMIC DNA]</scope>
    <source>
        <strain evidence="2 3">PLY_AMNH</strain>
    </source>
</reference>
<sequence>MEGTCGEVQVRLRLGDLRDHAWMVESGYWLANKETALDLSVKLPGSRIRKRLSSLTAILSRRSRFKVPAPEQSTLPILTLSDADPAEAEAVDVYMWQPRYIDESALSSEGQSALPGDGDLKTQGRGRFGSWVPLQRRLFRSASRGPKLLKMPRPSARTCHQGLRAAIIQLDTGAHVQIWVHEKEDSPGREQITWAPATRIDVYREVILGSFVDPYHNDFYFWQCWEMTRRLLQSGSIVLVQLAFGNTVGIVWAVLVAFVSIIMQCHFRPYKDRDMNTLMTSVLANTFLMYASIWYFHTETQNNDVHDGEGLWVGVAMLLMQLLMISYGMCFLTPLLKPVQKMLVDAKAHVNRRFSPARKNEMSRNAYDGPGWSSDLHGDQPAIQSEGAPGIEVAGTEGAGMEYVAQERTVNCHNPVYSMTVTAAIESYKSDSS</sequence>
<gene>
    <name evidence="2" type="ORF">CYMTET_11357</name>
</gene>
<accession>A0AAE0GMV6</accession>
<feature type="transmembrane region" description="Helical" evidence="1">
    <location>
        <begin position="238"/>
        <end position="263"/>
    </location>
</feature>
<dbReference type="AlphaFoldDB" id="A0AAE0GMV6"/>
<keyword evidence="1" id="KW-0812">Transmembrane</keyword>
<feature type="transmembrane region" description="Helical" evidence="1">
    <location>
        <begin position="275"/>
        <end position="296"/>
    </location>
</feature>
<protein>
    <submittedName>
        <fullName evidence="2">Uncharacterized protein</fullName>
    </submittedName>
</protein>
<organism evidence="2 3">
    <name type="scientific">Cymbomonas tetramitiformis</name>
    <dbReference type="NCBI Taxonomy" id="36881"/>
    <lineage>
        <taxon>Eukaryota</taxon>
        <taxon>Viridiplantae</taxon>
        <taxon>Chlorophyta</taxon>
        <taxon>Pyramimonadophyceae</taxon>
        <taxon>Pyramimonadales</taxon>
        <taxon>Pyramimonadaceae</taxon>
        <taxon>Cymbomonas</taxon>
    </lineage>
</organism>
<keyword evidence="1" id="KW-0472">Membrane</keyword>
<keyword evidence="1" id="KW-1133">Transmembrane helix</keyword>
<keyword evidence="3" id="KW-1185">Reference proteome</keyword>
<proteinExistence type="predicted"/>
<feature type="transmembrane region" description="Helical" evidence="1">
    <location>
        <begin position="311"/>
        <end position="332"/>
    </location>
</feature>
<evidence type="ECO:0000313" key="2">
    <source>
        <dbReference type="EMBL" id="KAK3280823.1"/>
    </source>
</evidence>
<dbReference type="EMBL" id="LGRX02004244">
    <property type="protein sequence ID" value="KAK3280823.1"/>
    <property type="molecule type" value="Genomic_DNA"/>
</dbReference>
<dbReference type="Proteomes" id="UP001190700">
    <property type="component" value="Unassembled WGS sequence"/>
</dbReference>
<comment type="caution">
    <text evidence="2">The sequence shown here is derived from an EMBL/GenBank/DDBJ whole genome shotgun (WGS) entry which is preliminary data.</text>
</comment>
<evidence type="ECO:0000256" key="1">
    <source>
        <dbReference type="SAM" id="Phobius"/>
    </source>
</evidence>
<name>A0AAE0GMV6_9CHLO</name>